<reference evidence="1" key="1">
    <citation type="submission" date="2020-03" db="EMBL/GenBank/DDBJ databases">
        <title>The deep terrestrial virosphere.</title>
        <authorList>
            <person name="Holmfeldt K."/>
            <person name="Nilsson E."/>
            <person name="Simone D."/>
            <person name="Lopez-Fernandez M."/>
            <person name="Wu X."/>
            <person name="de Brujin I."/>
            <person name="Lundin D."/>
            <person name="Andersson A."/>
            <person name="Bertilsson S."/>
            <person name="Dopson M."/>
        </authorList>
    </citation>
    <scope>NUCLEOTIDE SEQUENCE</scope>
    <source>
        <strain evidence="1">TM448B01667</strain>
    </source>
</reference>
<dbReference type="EMBL" id="MT144807">
    <property type="protein sequence ID" value="QJH99757.1"/>
    <property type="molecule type" value="Genomic_DNA"/>
</dbReference>
<accession>A0A6M3XQY5</accession>
<evidence type="ECO:0000313" key="1">
    <source>
        <dbReference type="EMBL" id="QJH99757.1"/>
    </source>
</evidence>
<proteinExistence type="predicted"/>
<gene>
    <name evidence="1" type="ORF">TM448B01667_0006</name>
</gene>
<name>A0A6M3XQY5_9ZZZZ</name>
<sequence>MRIKISLLVLAILLIPAMGWGEEKPGWYGQGPRPPALTREMIKAHTPNLDIPTKKAIKPPAIPQYEFKRVNYSKTGSKWTEAKEMALITKYVNQALRENPGWVFFQFEYWVYPKFEIIIYLQREVSE</sequence>
<dbReference type="AlphaFoldDB" id="A0A6M3XQY5"/>
<protein>
    <submittedName>
        <fullName evidence="1">Uncharacterized protein</fullName>
    </submittedName>
</protein>
<organism evidence="1">
    <name type="scientific">viral metagenome</name>
    <dbReference type="NCBI Taxonomy" id="1070528"/>
    <lineage>
        <taxon>unclassified sequences</taxon>
        <taxon>metagenomes</taxon>
        <taxon>organismal metagenomes</taxon>
    </lineage>
</organism>